<dbReference type="Proteomes" id="UP000095287">
    <property type="component" value="Unplaced"/>
</dbReference>
<evidence type="ECO:0000313" key="1">
    <source>
        <dbReference type="Proteomes" id="UP000095287"/>
    </source>
</evidence>
<sequence length="97" mass="10713">MSVALLSCFSENRTSERRKASLAVEEVCKEEAAGSCYTIESLAVDRTRNRVHRVGTIHIEHPCNPSVFAVIDACGGYGTQFSSVIHRVELVFLITKN</sequence>
<dbReference type="WBParaSite" id="L893_g1825.t1">
    <property type="protein sequence ID" value="L893_g1825.t1"/>
    <property type="gene ID" value="L893_g1825"/>
</dbReference>
<evidence type="ECO:0000313" key="2">
    <source>
        <dbReference type="WBParaSite" id="L893_g1825.t1"/>
    </source>
</evidence>
<dbReference type="AlphaFoldDB" id="A0A1I7YNY7"/>
<organism evidence="1 2">
    <name type="scientific">Steinernema glaseri</name>
    <dbReference type="NCBI Taxonomy" id="37863"/>
    <lineage>
        <taxon>Eukaryota</taxon>
        <taxon>Metazoa</taxon>
        <taxon>Ecdysozoa</taxon>
        <taxon>Nematoda</taxon>
        <taxon>Chromadorea</taxon>
        <taxon>Rhabditida</taxon>
        <taxon>Tylenchina</taxon>
        <taxon>Panagrolaimomorpha</taxon>
        <taxon>Strongyloidoidea</taxon>
        <taxon>Steinernematidae</taxon>
        <taxon>Steinernema</taxon>
    </lineage>
</organism>
<keyword evidence="1" id="KW-1185">Reference proteome</keyword>
<proteinExistence type="predicted"/>
<reference evidence="2" key="1">
    <citation type="submission" date="2016-11" db="UniProtKB">
        <authorList>
            <consortium name="WormBaseParasite"/>
        </authorList>
    </citation>
    <scope>IDENTIFICATION</scope>
</reference>
<protein>
    <submittedName>
        <fullName evidence="2">Uncharacterized protein</fullName>
    </submittedName>
</protein>
<name>A0A1I7YNY7_9BILA</name>
<accession>A0A1I7YNY7</accession>